<keyword evidence="3" id="KW-0645">Protease</keyword>
<keyword evidence="1" id="KW-1133">Transmembrane helix</keyword>
<dbReference type="Proteomes" id="UP000182135">
    <property type="component" value="Unassembled WGS sequence"/>
</dbReference>
<gene>
    <name evidence="3" type="ORF">SAMN04487885_10349</name>
</gene>
<reference evidence="3 4" key="1">
    <citation type="submission" date="2016-10" db="EMBL/GenBank/DDBJ databases">
        <authorList>
            <person name="de Groot N.N."/>
        </authorList>
    </citation>
    <scope>NUCLEOTIDE SEQUENCE [LARGE SCALE GENOMIC DNA]</scope>
    <source>
        <strain evidence="3 4">NLAE-zl-G419</strain>
    </source>
</reference>
<protein>
    <submittedName>
        <fullName evidence="3">CAAX protease self-immunity</fullName>
    </submittedName>
</protein>
<dbReference type="PANTHER" id="PTHR43592:SF15">
    <property type="entry name" value="CAAX AMINO TERMINAL PROTEASE FAMILY PROTEIN"/>
    <property type="match status" value="1"/>
</dbReference>
<keyword evidence="1" id="KW-0812">Transmembrane</keyword>
<feature type="domain" description="CAAX prenyl protease 2/Lysostaphin resistance protein A-like" evidence="2">
    <location>
        <begin position="111"/>
        <end position="198"/>
    </location>
</feature>
<sequence>MILNIIKYLLLTGLLVGFNLAVQYVGFRKNRYKMMLILSYVIPSIILWGYSVHHMSIPIFNGLKLCIIIVIPIIMISCSKLVNWLYRYKLSNKSVLYLRNKKFENNKVLSINLLVSILLAPIMEELFFRGIILNGLLCDTNSNVVISILYSATLFSISHLRILAILDSFIGGIILGIIYYMFDDLLMLIVIHSLYNTISIIDKKIY</sequence>
<evidence type="ECO:0000256" key="1">
    <source>
        <dbReference type="SAM" id="Phobius"/>
    </source>
</evidence>
<dbReference type="AlphaFoldDB" id="A0A1I2JR52"/>
<dbReference type="eggNOG" id="COG1266">
    <property type="taxonomic scope" value="Bacteria"/>
</dbReference>
<feature type="transmembrane region" description="Helical" evidence="1">
    <location>
        <begin position="6"/>
        <end position="27"/>
    </location>
</feature>
<organism evidence="3 4">
    <name type="scientific">Clostridium cadaveris</name>
    <dbReference type="NCBI Taxonomy" id="1529"/>
    <lineage>
        <taxon>Bacteria</taxon>
        <taxon>Bacillati</taxon>
        <taxon>Bacillota</taxon>
        <taxon>Clostridia</taxon>
        <taxon>Eubacteriales</taxon>
        <taxon>Clostridiaceae</taxon>
        <taxon>Clostridium</taxon>
    </lineage>
</organism>
<evidence type="ECO:0000259" key="2">
    <source>
        <dbReference type="Pfam" id="PF02517"/>
    </source>
</evidence>
<keyword evidence="1" id="KW-0472">Membrane</keyword>
<dbReference type="PANTHER" id="PTHR43592">
    <property type="entry name" value="CAAX AMINO TERMINAL PROTEASE"/>
    <property type="match status" value="1"/>
</dbReference>
<keyword evidence="3" id="KW-0378">Hydrolase</keyword>
<dbReference type="GO" id="GO:0080120">
    <property type="term" value="P:CAAX-box protein maturation"/>
    <property type="evidence" value="ECO:0007669"/>
    <property type="project" value="UniProtKB-ARBA"/>
</dbReference>
<dbReference type="EMBL" id="FOOE01000003">
    <property type="protein sequence ID" value="SFF57465.1"/>
    <property type="molecule type" value="Genomic_DNA"/>
</dbReference>
<proteinExistence type="predicted"/>
<dbReference type="GO" id="GO:0004175">
    <property type="term" value="F:endopeptidase activity"/>
    <property type="evidence" value="ECO:0007669"/>
    <property type="project" value="UniProtKB-ARBA"/>
</dbReference>
<dbReference type="STRING" id="1529.SAMN04487885_10349"/>
<evidence type="ECO:0000313" key="3">
    <source>
        <dbReference type="EMBL" id="SFF57465.1"/>
    </source>
</evidence>
<dbReference type="RefSeq" id="WP_051196227.1">
    <property type="nucleotide sequence ID" value="NZ_FOOE01000003.1"/>
</dbReference>
<dbReference type="GO" id="GO:0006508">
    <property type="term" value="P:proteolysis"/>
    <property type="evidence" value="ECO:0007669"/>
    <property type="project" value="UniProtKB-KW"/>
</dbReference>
<dbReference type="Pfam" id="PF02517">
    <property type="entry name" value="Rce1-like"/>
    <property type="match status" value="1"/>
</dbReference>
<feature type="transmembrane region" description="Helical" evidence="1">
    <location>
        <begin position="34"/>
        <end position="50"/>
    </location>
</feature>
<name>A0A1I2JR52_9CLOT</name>
<dbReference type="OrthoDB" id="4177129at2"/>
<evidence type="ECO:0000313" key="4">
    <source>
        <dbReference type="Proteomes" id="UP000182135"/>
    </source>
</evidence>
<feature type="transmembrane region" description="Helical" evidence="1">
    <location>
        <begin position="107"/>
        <end position="123"/>
    </location>
</feature>
<dbReference type="InterPro" id="IPR003675">
    <property type="entry name" value="Rce1/LyrA-like_dom"/>
</dbReference>
<accession>A0A1I2JR52</accession>
<keyword evidence="4" id="KW-1185">Reference proteome</keyword>
<feature type="transmembrane region" description="Helical" evidence="1">
    <location>
        <begin position="62"/>
        <end position="86"/>
    </location>
</feature>